<dbReference type="Pfam" id="PF01594">
    <property type="entry name" value="AI-2E_transport"/>
    <property type="match status" value="1"/>
</dbReference>
<evidence type="ECO:0000256" key="3">
    <source>
        <dbReference type="ARBA" id="ARBA00022448"/>
    </source>
</evidence>
<feature type="transmembrane region" description="Helical" evidence="8">
    <location>
        <begin position="296"/>
        <end position="315"/>
    </location>
</feature>
<dbReference type="PANTHER" id="PTHR21716">
    <property type="entry name" value="TRANSMEMBRANE PROTEIN"/>
    <property type="match status" value="1"/>
</dbReference>
<proteinExistence type="inferred from homology"/>
<feature type="transmembrane region" description="Helical" evidence="8">
    <location>
        <begin position="265"/>
        <end position="284"/>
    </location>
</feature>
<keyword evidence="6 8" id="KW-1133">Transmembrane helix</keyword>
<evidence type="ECO:0000256" key="4">
    <source>
        <dbReference type="ARBA" id="ARBA00022475"/>
    </source>
</evidence>
<dbReference type="InterPro" id="IPR002549">
    <property type="entry name" value="AI-2E-like"/>
</dbReference>
<dbReference type="Proteomes" id="UP000012043">
    <property type="component" value="Unassembled WGS sequence"/>
</dbReference>
<feature type="transmembrane region" description="Helical" evidence="8">
    <location>
        <begin position="86"/>
        <end position="108"/>
    </location>
</feature>
<keyword evidence="4" id="KW-1003">Cell membrane</keyword>
<dbReference type="AlphaFoldDB" id="J1Y7V9"/>
<reference evidence="9 10" key="1">
    <citation type="journal article" date="2012" name="J. Bacteriol.">
        <title>Genome Sequence of Pectin-Degrading Alishewanella aestuarii Strain B11T, Isolated from Tidal Flat Sediment.</title>
        <authorList>
            <person name="Jung J."/>
            <person name="Choi S."/>
            <person name="Chun J."/>
            <person name="Park W."/>
        </authorList>
    </citation>
    <scope>NUCLEOTIDE SEQUENCE [LARGE SCALE GENOMIC DNA]</scope>
    <source>
        <strain evidence="9 10">B11</strain>
    </source>
</reference>
<protein>
    <submittedName>
        <fullName evidence="9">Permease</fullName>
    </submittedName>
</protein>
<dbReference type="EMBL" id="ALAB01000043">
    <property type="protein sequence ID" value="EJI83810.1"/>
    <property type="molecule type" value="Genomic_DNA"/>
</dbReference>
<keyword evidence="7 8" id="KW-0472">Membrane</keyword>
<feature type="transmembrane region" description="Helical" evidence="8">
    <location>
        <begin position="327"/>
        <end position="352"/>
    </location>
</feature>
<sequence length="370" mass="41466">MLYWQALNLQVLAIMLDWLKKWYTNKFSDPQVVTLFLILVLGFLGIYWLSGMLAPVLVSIAVAYLLEWPVSKLCRMGLSRTLSTSVVVLGFMGVLTLVLMWIVPLAWYQGRNLLKDLPQMIELGRTYLLELPELLPGMVSDEQILLLMHSVEERVMAFGRQMLSMSLASLVNLVALLIYLVLVPVMVFFMLKDKAQLISGFVQFLPNERKLIGQVWHEMNVQIMNYIRGKMLEILIVGAVSYLVFYLFGLNYALLLGILVGLSVLIPYIGAAVVTLPVAVVALFQWGFTAEFGYLMLAYAIIQALDGNVLVPLLFSEVVDLNPVYIIVAVLFFGGLFGFWGVFFAIPLASLVKATAKAWSERLHPTESAA</sequence>
<evidence type="ECO:0000256" key="5">
    <source>
        <dbReference type="ARBA" id="ARBA00022692"/>
    </source>
</evidence>
<dbReference type="PATRIC" id="fig|1197174.4.peg.3271"/>
<accession>J1Y7V9</accession>
<keyword evidence="3" id="KW-0813">Transport</keyword>
<comment type="subcellular location">
    <subcellularLocation>
        <location evidence="1">Cell membrane</location>
        <topology evidence="1">Multi-pass membrane protein</topology>
    </subcellularLocation>
</comment>
<feature type="transmembrane region" description="Helical" evidence="8">
    <location>
        <begin position="32"/>
        <end position="65"/>
    </location>
</feature>
<dbReference type="GO" id="GO:0055085">
    <property type="term" value="P:transmembrane transport"/>
    <property type="evidence" value="ECO:0007669"/>
    <property type="project" value="TreeGrafter"/>
</dbReference>
<evidence type="ECO:0000256" key="2">
    <source>
        <dbReference type="ARBA" id="ARBA00009773"/>
    </source>
</evidence>
<evidence type="ECO:0000256" key="7">
    <source>
        <dbReference type="ARBA" id="ARBA00023136"/>
    </source>
</evidence>
<keyword evidence="5 8" id="KW-0812">Transmembrane</keyword>
<evidence type="ECO:0000313" key="10">
    <source>
        <dbReference type="Proteomes" id="UP000012043"/>
    </source>
</evidence>
<name>J1Y7V9_9ALTE</name>
<comment type="similarity">
    <text evidence="2">Belongs to the autoinducer-2 exporter (AI-2E) (TC 2.A.86) family.</text>
</comment>
<evidence type="ECO:0000256" key="1">
    <source>
        <dbReference type="ARBA" id="ARBA00004651"/>
    </source>
</evidence>
<evidence type="ECO:0000256" key="8">
    <source>
        <dbReference type="SAM" id="Phobius"/>
    </source>
</evidence>
<evidence type="ECO:0000256" key="6">
    <source>
        <dbReference type="ARBA" id="ARBA00022989"/>
    </source>
</evidence>
<feature type="transmembrane region" description="Helical" evidence="8">
    <location>
        <begin position="234"/>
        <end position="259"/>
    </location>
</feature>
<feature type="transmembrane region" description="Helical" evidence="8">
    <location>
        <begin position="170"/>
        <end position="191"/>
    </location>
</feature>
<keyword evidence="10" id="KW-1185">Reference proteome</keyword>
<dbReference type="GO" id="GO:0005886">
    <property type="term" value="C:plasma membrane"/>
    <property type="evidence" value="ECO:0007669"/>
    <property type="project" value="UniProtKB-SubCell"/>
</dbReference>
<gene>
    <name evidence="9" type="ORF">AEST_33420</name>
</gene>
<dbReference type="PANTHER" id="PTHR21716:SF53">
    <property type="entry name" value="PERMEASE PERM-RELATED"/>
    <property type="match status" value="1"/>
</dbReference>
<comment type="caution">
    <text evidence="9">The sequence shown here is derived from an EMBL/GenBank/DDBJ whole genome shotgun (WGS) entry which is preliminary data.</text>
</comment>
<evidence type="ECO:0000313" key="9">
    <source>
        <dbReference type="EMBL" id="EJI83810.1"/>
    </source>
</evidence>
<organism evidence="9 10">
    <name type="scientific">Alishewanella aestuarii B11</name>
    <dbReference type="NCBI Taxonomy" id="1197174"/>
    <lineage>
        <taxon>Bacteria</taxon>
        <taxon>Pseudomonadati</taxon>
        <taxon>Pseudomonadota</taxon>
        <taxon>Gammaproteobacteria</taxon>
        <taxon>Alteromonadales</taxon>
        <taxon>Alteromonadaceae</taxon>
        <taxon>Alishewanella</taxon>
    </lineage>
</organism>